<dbReference type="EMBL" id="CP134537">
    <property type="protein sequence ID" value="WNH10085.1"/>
    <property type="molecule type" value="Genomic_DNA"/>
</dbReference>
<name>A0ABY9XWF6_9FLAO</name>
<dbReference type="Proteomes" id="UP001302806">
    <property type="component" value="Chromosome"/>
</dbReference>
<dbReference type="InterPro" id="IPR010982">
    <property type="entry name" value="Lambda_DNA-bd_dom_sf"/>
</dbReference>
<dbReference type="RefSeq" id="WP_415866434.1">
    <property type="nucleotide sequence ID" value="NZ_CP134537.1"/>
</dbReference>
<reference evidence="2 3" key="1">
    <citation type="submission" date="2023-09" db="EMBL/GenBank/DDBJ databases">
        <title>Thalassobella suaedae gen. nov., sp. nov., a marine bacterium of the family Flavobacteriaceae isolated from a halophyte Suaeda japonica.</title>
        <authorList>
            <person name="Lee S.Y."/>
            <person name="Hwang C.Y."/>
        </authorList>
    </citation>
    <scope>NUCLEOTIDE SEQUENCE [LARGE SCALE GENOMIC DNA]</scope>
    <source>
        <strain evidence="2 3">HL-DH14</strain>
    </source>
</reference>
<dbReference type="SMART" id="SM00530">
    <property type="entry name" value="HTH_XRE"/>
    <property type="match status" value="1"/>
</dbReference>
<evidence type="ECO:0000259" key="1">
    <source>
        <dbReference type="PROSITE" id="PS50943"/>
    </source>
</evidence>
<protein>
    <submittedName>
        <fullName evidence="2">Helix-turn-helix transcriptional regulator</fullName>
    </submittedName>
</protein>
<dbReference type="InterPro" id="IPR001387">
    <property type="entry name" value="Cro/C1-type_HTH"/>
</dbReference>
<sequence length="74" mass="8586">MLNTKETIPNRIAKFIREKRQARGETQEELAIRALGSKKHRSYITKIENGRTIGLFTLEKILIALESNIEFIED</sequence>
<gene>
    <name evidence="2" type="ORF">RHP51_05130</name>
</gene>
<feature type="domain" description="HTH cro/C1-type" evidence="1">
    <location>
        <begin position="16"/>
        <end position="72"/>
    </location>
</feature>
<evidence type="ECO:0000313" key="2">
    <source>
        <dbReference type="EMBL" id="WNH10085.1"/>
    </source>
</evidence>
<evidence type="ECO:0000313" key="3">
    <source>
        <dbReference type="Proteomes" id="UP001302806"/>
    </source>
</evidence>
<dbReference type="Pfam" id="PF01381">
    <property type="entry name" value="HTH_3"/>
    <property type="match status" value="1"/>
</dbReference>
<proteinExistence type="predicted"/>
<organism evidence="2 3">
    <name type="scientific">Thalassobellus suaedae</name>
    <dbReference type="NCBI Taxonomy" id="3074124"/>
    <lineage>
        <taxon>Bacteria</taxon>
        <taxon>Pseudomonadati</taxon>
        <taxon>Bacteroidota</taxon>
        <taxon>Flavobacteriia</taxon>
        <taxon>Flavobacteriales</taxon>
        <taxon>Flavobacteriaceae</taxon>
        <taxon>Thalassobellus</taxon>
    </lineage>
</organism>
<dbReference type="CDD" id="cd00093">
    <property type="entry name" value="HTH_XRE"/>
    <property type="match status" value="1"/>
</dbReference>
<dbReference type="Gene3D" id="1.10.260.40">
    <property type="entry name" value="lambda repressor-like DNA-binding domains"/>
    <property type="match status" value="1"/>
</dbReference>
<accession>A0ABY9XWF6</accession>
<dbReference type="SUPFAM" id="SSF47413">
    <property type="entry name" value="lambda repressor-like DNA-binding domains"/>
    <property type="match status" value="1"/>
</dbReference>
<dbReference type="PROSITE" id="PS50943">
    <property type="entry name" value="HTH_CROC1"/>
    <property type="match status" value="1"/>
</dbReference>